<evidence type="ECO:0000256" key="6">
    <source>
        <dbReference type="ARBA" id="ARBA00022958"/>
    </source>
</evidence>
<evidence type="ECO:0000256" key="11">
    <source>
        <dbReference type="SAM" id="MobiDB-lite"/>
    </source>
</evidence>
<proteinExistence type="inferred from homology"/>
<feature type="transmembrane region" description="Helical" evidence="10">
    <location>
        <begin position="397"/>
        <end position="423"/>
    </location>
</feature>
<dbReference type="STRING" id="767769.A0A1L9USK4"/>
<evidence type="ECO:0000256" key="10">
    <source>
        <dbReference type="PIRNR" id="PIRNR002450"/>
    </source>
</evidence>
<evidence type="ECO:0000256" key="3">
    <source>
        <dbReference type="ARBA" id="ARBA00022448"/>
    </source>
</evidence>
<feature type="transmembrane region" description="Helical" evidence="10">
    <location>
        <begin position="461"/>
        <end position="481"/>
    </location>
</feature>
<evidence type="ECO:0000256" key="2">
    <source>
        <dbReference type="ARBA" id="ARBA00009137"/>
    </source>
</evidence>
<keyword evidence="5 10" id="KW-0812">Transmembrane</keyword>
<dbReference type="GeneID" id="93576700"/>
<keyword evidence="13" id="KW-1185">Reference proteome</keyword>
<dbReference type="RefSeq" id="XP_067481850.1">
    <property type="nucleotide sequence ID" value="XM_067624212.1"/>
</dbReference>
<keyword evidence="3 10" id="KW-0813">Transport</keyword>
<dbReference type="PIRSF" id="PIRSF002450">
    <property type="entry name" value="K+_transpter_TRK"/>
    <property type="match status" value="1"/>
</dbReference>
<dbReference type="GO" id="GO:0140107">
    <property type="term" value="F:high-affinity potassium ion transmembrane transporter activity"/>
    <property type="evidence" value="ECO:0007669"/>
    <property type="project" value="TreeGrafter"/>
</dbReference>
<feature type="region of interest" description="Disordered" evidence="11">
    <location>
        <begin position="684"/>
        <end position="714"/>
    </location>
</feature>
<feature type="transmembrane region" description="Helical" evidence="10">
    <location>
        <begin position="523"/>
        <end position="543"/>
    </location>
</feature>
<keyword evidence="9 10" id="KW-0472">Membrane</keyword>
<dbReference type="VEuPathDB" id="FungiDB:ASPBRDRAFT_39768"/>
<feature type="compositionally biased region" description="Basic and acidic residues" evidence="11">
    <location>
        <begin position="139"/>
        <end position="148"/>
    </location>
</feature>
<feature type="transmembrane region" description="Helical" evidence="10">
    <location>
        <begin position="12"/>
        <end position="31"/>
    </location>
</feature>
<feature type="transmembrane region" description="Helical" evidence="10">
    <location>
        <begin position="325"/>
        <end position="350"/>
    </location>
</feature>
<organism evidence="12 13">
    <name type="scientific">Aspergillus brasiliensis (strain CBS 101740 / IMI 381727 / IBT 21946)</name>
    <dbReference type="NCBI Taxonomy" id="767769"/>
    <lineage>
        <taxon>Eukaryota</taxon>
        <taxon>Fungi</taxon>
        <taxon>Dikarya</taxon>
        <taxon>Ascomycota</taxon>
        <taxon>Pezizomycotina</taxon>
        <taxon>Eurotiomycetes</taxon>
        <taxon>Eurotiomycetidae</taxon>
        <taxon>Eurotiales</taxon>
        <taxon>Aspergillaceae</taxon>
        <taxon>Aspergillus</taxon>
        <taxon>Aspergillus subgen. Circumdati</taxon>
    </lineage>
</organism>
<feature type="region of interest" description="Disordered" evidence="11">
    <location>
        <begin position="109"/>
        <end position="177"/>
    </location>
</feature>
<dbReference type="InterPro" id="IPR015958">
    <property type="entry name" value="Trk1_fungi"/>
</dbReference>
<feature type="transmembrane region" description="Helical" evidence="10">
    <location>
        <begin position="65"/>
        <end position="90"/>
    </location>
</feature>
<evidence type="ECO:0000256" key="7">
    <source>
        <dbReference type="ARBA" id="ARBA00022989"/>
    </source>
</evidence>
<dbReference type="Proteomes" id="UP000184499">
    <property type="component" value="Unassembled WGS sequence"/>
</dbReference>
<name>A0A1L9USK4_ASPBC</name>
<keyword evidence="4 10" id="KW-0633">Potassium transport</keyword>
<dbReference type="OrthoDB" id="9999863at2759"/>
<feature type="transmembrane region" description="Helical" evidence="10">
    <location>
        <begin position="584"/>
        <end position="603"/>
    </location>
</feature>
<dbReference type="InterPro" id="IPR003445">
    <property type="entry name" value="Cat_transpt"/>
</dbReference>
<protein>
    <recommendedName>
        <fullName evidence="10">Potassium transport protein</fullName>
    </recommendedName>
</protein>
<evidence type="ECO:0000256" key="4">
    <source>
        <dbReference type="ARBA" id="ARBA00022538"/>
    </source>
</evidence>
<dbReference type="PANTHER" id="PTHR31064:SF5">
    <property type="entry name" value="POTASSIUM ION TRANSPORTER (EUROFUNG)"/>
    <property type="match status" value="1"/>
</dbReference>
<evidence type="ECO:0000256" key="8">
    <source>
        <dbReference type="ARBA" id="ARBA00023065"/>
    </source>
</evidence>
<gene>
    <name evidence="12" type="ORF">ASPBRDRAFT_39768</name>
</gene>
<comment type="similarity">
    <text evidence="2 10">Belongs to the TrkH potassium transport family.</text>
</comment>
<evidence type="ECO:0000256" key="9">
    <source>
        <dbReference type="ARBA" id="ARBA00023136"/>
    </source>
</evidence>
<sequence>MWKLQANFITLHYAYILFLGLLGLVVLYPYGNLRAIDSYFFGVSSSTESGLNTVDVKDLKLYQQLFIYFVPIVSNFGFINILVVVVRLLWFEKRLKEIAPGVLDPKSNPSNYNTARYDPEAHPRALNEPTTSESGPTDSTEKGVDDGQRIVGSKLGRVVSEGPRNPGNLRPGNDTWDTHTVGISRSISFADTNKALYIPSPQERDRGVPIAEVQRGPAEDVIEEDDEDAETRRRNSENTDELSENGRNATGGLPFERVASSLFVIGKQPSRGREPSLRPAISLSKDANLPELSVQATLGRNSQFHNLTAADRERLGGIEYRSLRLLLKIVIGYFVGLHVFGVVCLVPWILHANRKYRDYLDECGQNEVWWAIYSAQTMTSNLGLTLTPNSMISFNDAVFPMLIMSFLAYAGNTLYPCCLRLVIWTMSKCIPERSSLKEPLEFLLKYPRRCYLFLFRSKPTWILFGIIFVLNFVDVLLILILDLNNPAVNELAPGPRVAAAIFQSASSRHTGTASFNLADVNPAVQFSLLVMMYISVFPIAISVRASNIYEERSIGVFSSETDMDESDGKRYVLMHMRNQLSFDLWYIFLGIMCICIAESGEIMDPTKPAFSVFAIFFEVVSAYGNVGLSLGYPTASTSFSAQFGIFSKIVICAMMIRGRHRGLPYQLDRAILIPNNRLVEDDKVETRPSISLPRSRSMDPTDSRYMKMKKSHTR</sequence>
<keyword evidence="6 10" id="KW-0630">Potassium</keyword>
<dbReference type="GO" id="GO:1990573">
    <property type="term" value="P:potassium ion import across plasma membrane"/>
    <property type="evidence" value="ECO:0007669"/>
    <property type="project" value="TreeGrafter"/>
</dbReference>
<dbReference type="InterPro" id="IPR004773">
    <property type="entry name" value="K/Na_transp_Trk1/HKT1"/>
</dbReference>
<feature type="compositionally biased region" description="Acidic residues" evidence="11">
    <location>
        <begin position="220"/>
        <end position="229"/>
    </location>
</feature>
<evidence type="ECO:0000313" key="13">
    <source>
        <dbReference type="Proteomes" id="UP000184499"/>
    </source>
</evidence>
<accession>A0A1L9USK4</accession>
<dbReference type="OMA" id="YLDECGQ"/>
<dbReference type="PANTHER" id="PTHR31064">
    <property type="entry name" value="POTASSIUM TRANSPORT PROTEIN DDB_G0292412-RELATED"/>
    <property type="match status" value="1"/>
</dbReference>
<keyword evidence="8 10" id="KW-0406">Ion transport</keyword>
<dbReference type="EMBL" id="KV878681">
    <property type="protein sequence ID" value="OJJ74602.1"/>
    <property type="molecule type" value="Genomic_DNA"/>
</dbReference>
<feature type="region of interest" description="Disordered" evidence="11">
    <location>
        <begin position="198"/>
        <end position="253"/>
    </location>
</feature>
<feature type="compositionally biased region" description="Basic and acidic residues" evidence="11">
    <location>
        <begin position="696"/>
        <end position="705"/>
    </location>
</feature>
<feature type="compositionally biased region" description="Polar residues" evidence="11">
    <location>
        <begin position="128"/>
        <end position="138"/>
    </location>
</feature>
<dbReference type="GO" id="GO:0030007">
    <property type="term" value="P:intracellular potassium ion homeostasis"/>
    <property type="evidence" value="ECO:0007669"/>
    <property type="project" value="UniProtKB-UniRule"/>
</dbReference>
<keyword evidence="7 10" id="KW-1133">Transmembrane helix</keyword>
<comment type="subcellular location">
    <subcellularLocation>
        <location evidence="1">Membrane</location>
        <topology evidence="1">Multi-pass membrane protein</topology>
    </subcellularLocation>
</comment>
<evidence type="ECO:0000256" key="5">
    <source>
        <dbReference type="ARBA" id="ARBA00022692"/>
    </source>
</evidence>
<dbReference type="NCBIfam" id="TIGR00934">
    <property type="entry name" value="2a38euk"/>
    <property type="match status" value="1"/>
</dbReference>
<dbReference type="InterPro" id="IPR051143">
    <property type="entry name" value="TrkH_K-transport"/>
</dbReference>
<evidence type="ECO:0000313" key="12">
    <source>
        <dbReference type="EMBL" id="OJJ74602.1"/>
    </source>
</evidence>
<dbReference type="Pfam" id="PF02386">
    <property type="entry name" value="TrkH"/>
    <property type="match status" value="1"/>
</dbReference>
<evidence type="ECO:0000256" key="1">
    <source>
        <dbReference type="ARBA" id="ARBA00004141"/>
    </source>
</evidence>
<dbReference type="AlphaFoldDB" id="A0A1L9USK4"/>
<reference evidence="13" key="1">
    <citation type="journal article" date="2017" name="Genome Biol.">
        <title>Comparative genomics reveals high biological diversity and specific adaptations in the industrially and medically important fungal genus Aspergillus.</title>
        <authorList>
            <person name="de Vries R.P."/>
            <person name="Riley R."/>
            <person name="Wiebenga A."/>
            <person name="Aguilar-Osorio G."/>
            <person name="Amillis S."/>
            <person name="Uchima C.A."/>
            <person name="Anderluh G."/>
            <person name="Asadollahi M."/>
            <person name="Askin M."/>
            <person name="Barry K."/>
            <person name="Battaglia E."/>
            <person name="Bayram O."/>
            <person name="Benocci T."/>
            <person name="Braus-Stromeyer S.A."/>
            <person name="Caldana C."/>
            <person name="Canovas D."/>
            <person name="Cerqueira G.C."/>
            <person name="Chen F."/>
            <person name="Chen W."/>
            <person name="Choi C."/>
            <person name="Clum A."/>
            <person name="Dos Santos R.A."/>
            <person name="Damasio A.R."/>
            <person name="Diallinas G."/>
            <person name="Emri T."/>
            <person name="Fekete E."/>
            <person name="Flipphi M."/>
            <person name="Freyberg S."/>
            <person name="Gallo A."/>
            <person name="Gournas C."/>
            <person name="Habgood R."/>
            <person name="Hainaut M."/>
            <person name="Harispe M.L."/>
            <person name="Henrissat B."/>
            <person name="Hilden K.S."/>
            <person name="Hope R."/>
            <person name="Hossain A."/>
            <person name="Karabika E."/>
            <person name="Karaffa L."/>
            <person name="Karanyi Z."/>
            <person name="Krasevec N."/>
            <person name="Kuo A."/>
            <person name="Kusch H."/>
            <person name="LaButti K."/>
            <person name="Lagendijk E.L."/>
            <person name="Lapidus A."/>
            <person name="Levasseur A."/>
            <person name="Lindquist E."/>
            <person name="Lipzen A."/>
            <person name="Logrieco A.F."/>
            <person name="MacCabe A."/>
            <person name="Maekelae M.R."/>
            <person name="Malavazi I."/>
            <person name="Melin P."/>
            <person name="Meyer V."/>
            <person name="Mielnichuk N."/>
            <person name="Miskei M."/>
            <person name="Molnar A.P."/>
            <person name="Mule G."/>
            <person name="Ngan C.Y."/>
            <person name="Orejas M."/>
            <person name="Orosz E."/>
            <person name="Ouedraogo J.P."/>
            <person name="Overkamp K.M."/>
            <person name="Park H.-S."/>
            <person name="Perrone G."/>
            <person name="Piumi F."/>
            <person name="Punt P.J."/>
            <person name="Ram A.F."/>
            <person name="Ramon A."/>
            <person name="Rauscher S."/>
            <person name="Record E."/>
            <person name="Riano-Pachon D.M."/>
            <person name="Robert V."/>
            <person name="Roehrig J."/>
            <person name="Ruller R."/>
            <person name="Salamov A."/>
            <person name="Salih N.S."/>
            <person name="Samson R.A."/>
            <person name="Sandor E."/>
            <person name="Sanguinetti M."/>
            <person name="Schuetze T."/>
            <person name="Sepcic K."/>
            <person name="Shelest E."/>
            <person name="Sherlock G."/>
            <person name="Sophianopoulou V."/>
            <person name="Squina F.M."/>
            <person name="Sun H."/>
            <person name="Susca A."/>
            <person name="Todd R.B."/>
            <person name="Tsang A."/>
            <person name="Unkles S.E."/>
            <person name="van de Wiele N."/>
            <person name="van Rossen-Uffink D."/>
            <person name="Oliveira J.V."/>
            <person name="Vesth T.C."/>
            <person name="Visser J."/>
            <person name="Yu J.-H."/>
            <person name="Zhou M."/>
            <person name="Andersen M.R."/>
            <person name="Archer D.B."/>
            <person name="Baker S.E."/>
            <person name="Benoit I."/>
            <person name="Brakhage A.A."/>
            <person name="Braus G.H."/>
            <person name="Fischer R."/>
            <person name="Frisvad J.C."/>
            <person name="Goldman G.H."/>
            <person name="Houbraken J."/>
            <person name="Oakley B."/>
            <person name="Pocsi I."/>
            <person name="Scazzocchio C."/>
            <person name="Seiboth B."/>
            <person name="vanKuyk P.A."/>
            <person name="Wortman J."/>
            <person name="Dyer P.S."/>
            <person name="Grigoriev I.V."/>
        </authorList>
    </citation>
    <scope>NUCLEOTIDE SEQUENCE [LARGE SCALE GENOMIC DNA]</scope>
    <source>
        <strain evidence="13">CBS 101740 / IMI 381727 / IBT 21946</strain>
    </source>
</reference>
<dbReference type="GO" id="GO:0005886">
    <property type="term" value="C:plasma membrane"/>
    <property type="evidence" value="ECO:0007669"/>
    <property type="project" value="InterPro"/>
</dbReference>